<keyword evidence="1" id="KW-0813">Transport</keyword>
<evidence type="ECO:0000313" key="5">
    <source>
        <dbReference type="Proteomes" id="UP001314170"/>
    </source>
</evidence>
<protein>
    <submittedName>
        <fullName evidence="4">Uncharacterized protein</fullName>
    </submittedName>
</protein>
<organism evidence="4 5">
    <name type="scientific">Dovyalis caffra</name>
    <dbReference type="NCBI Taxonomy" id="77055"/>
    <lineage>
        <taxon>Eukaryota</taxon>
        <taxon>Viridiplantae</taxon>
        <taxon>Streptophyta</taxon>
        <taxon>Embryophyta</taxon>
        <taxon>Tracheophyta</taxon>
        <taxon>Spermatophyta</taxon>
        <taxon>Magnoliopsida</taxon>
        <taxon>eudicotyledons</taxon>
        <taxon>Gunneridae</taxon>
        <taxon>Pentapetalae</taxon>
        <taxon>rosids</taxon>
        <taxon>fabids</taxon>
        <taxon>Malpighiales</taxon>
        <taxon>Salicaceae</taxon>
        <taxon>Flacourtieae</taxon>
        <taxon>Dovyalis</taxon>
    </lineage>
</organism>
<evidence type="ECO:0000256" key="1">
    <source>
        <dbReference type="ARBA" id="ARBA00022448"/>
    </source>
</evidence>
<evidence type="ECO:0000313" key="4">
    <source>
        <dbReference type="EMBL" id="CAK7356408.1"/>
    </source>
</evidence>
<dbReference type="EMBL" id="CAWUPB010001197">
    <property type="protein sequence ID" value="CAK7356408.1"/>
    <property type="molecule type" value="Genomic_DNA"/>
</dbReference>
<gene>
    <name evidence="4" type="ORF">DCAF_LOCUS26679</name>
</gene>
<dbReference type="Proteomes" id="UP001314170">
    <property type="component" value="Unassembled WGS sequence"/>
</dbReference>
<name>A0AAV1SUD9_9ROSI</name>
<feature type="coiled-coil region" evidence="3">
    <location>
        <begin position="103"/>
        <end position="151"/>
    </location>
</feature>
<keyword evidence="5" id="KW-1185">Reference proteome</keyword>
<keyword evidence="3" id="KW-0175">Coiled coil</keyword>
<reference evidence="4 5" key="1">
    <citation type="submission" date="2024-01" db="EMBL/GenBank/DDBJ databases">
        <authorList>
            <person name="Waweru B."/>
        </authorList>
    </citation>
    <scope>NUCLEOTIDE SEQUENCE [LARGE SCALE GENOMIC DNA]</scope>
</reference>
<dbReference type="InterPro" id="IPR007930">
    <property type="entry name" value="DUF724"/>
</dbReference>
<sequence length="187" mass="21414">MPFVKGSPVWRMVESLEVFRIMPQKPHFQPLFKCKELEREGFAIGQMVKFAEVVERTSKLRGYSPFDVFYSCLEALADLKMHGFDVEVVVCRINDLLLNKERLAQLQNQAKEVDIQIAELTHERSNLEEDIEAIDKKIRELEAKRALAMSMKERKDSEIFDLQTRASAISAHISKACHDFASLSGAP</sequence>
<keyword evidence="2" id="KW-0341">Growth regulation</keyword>
<comment type="caution">
    <text evidence="4">The sequence shown here is derived from an EMBL/GenBank/DDBJ whole genome shotgun (WGS) entry which is preliminary data.</text>
</comment>
<proteinExistence type="predicted"/>
<accession>A0AAV1SUD9</accession>
<evidence type="ECO:0000256" key="2">
    <source>
        <dbReference type="ARBA" id="ARBA00022604"/>
    </source>
</evidence>
<dbReference type="AlphaFoldDB" id="A0AAV1SUD9"/>
<evidence type="ECO:0000256" key="3">
    <source>
        <dbReference type="SAM" id="Coils"/>
    </source>
</evidence>
<dbReference type="Pfam" id="PF05266">
    <property type="entry name" value="DUF724"/>
    <property type="match status" value="1"/>
</dbReference>